<sequence length="576" mass="66218">MDILNCSPTQWYEKETELVELLQNDTLWNQIPLLNVNELHNMKDERLVRFRGMIQDMHGPEYYLEKFEVMKADGQQTETRHGKYMDITKWEANETIDMDGPSAVKSERQTYVAISIPAINSWASKLEEDKYKLSNLPSSSTSVPVQMKRPLEDMETDEAESQVVEQSNSENKRQCTQIPKPEASNVVSQEHLLNFPIPDSSGKVCHLKVYKNADLLKLNSVWEFVGFLSVDPILANHDVDEEMNDVEFQTHNPPPSLVPRIHCVSFRTLTHSNPLVTTDKMSSDRMKIVQKELLIVLTQLMLGDEVAAEYLIYHLISEVYLRKDFMALGKFSLNISNVPKFENLDFVQELYKFIELLTTKSHYLAMSLENMNKLAFIPKKDYTSNRLTSSILQMSANTHFVLDETKLSAGKLNEAGINGVKALANAIKNQKTLYDFTYYQIEFDCDIPFLILSEGKSMLPSDVHVVLDPDDMHLKTFGEILEAARHFLKPELLNEIRVYLTSARLVEYEISDGIQEMVQKEFVNMRQRGNVSGDDLHNLLVLARLVCISQGKNTLDEECWRKACVLEESRKKRMTR</sequence>
<accession>A0A8J6HER9</accession>
<evidence type="ECO:0000256" key="5">
    <source>
        <dbReference type="SAM" id="MobiDB-lite"/>
    </source>
</evidence>
<reference evidence="6" key="2">
    <citation type="submission" date="2021-08" db="EMBL/GenBank/DDBJ databases">
        <authorList>
            <person name="Eriksson T."/>
        </authorList>
    </citation>
    <scope>NUCLEOTIDE SEQUENCE</scope>
    <source>
        <strain evidence="6">Stoneville</strain>
        <tissue evidence="6">Whole head</tissue>
    </source>
</reference>
<feature type="region of interest" description="Disordered" evidence="5">
    <location>
        <begin position="135"/>
        <end position="176"/>
    </location>
</feature>
<comment type="subcellular location">
    <subcellularLocation>
        <location evidence="1">Nucleus</location>
    </subcellularLocation>
</comment>
<evidence type="ECO:0000256" key="3">
    <source>
        <dbReference type="ARBA" id="ARBA00015405"/>
    </source>
</evidence>
<evidence type="ECO:0000256" key="2">
    <source>
        <dbReference type="ARBA" id="ARBA00007925"/>
    </source>
</evidence>
<dbReference type="AlphaFoldDB" id="A0A8J6HER9"/>
<evidence type="ECO:0000313" key="7">
    <source>
        <dbReference type="Proteomes" id="UP000719412"/>
    </source>
</evidence>
<evidence type="ECO:0000256" key="4">
    <source>
        <dbReference type="ARBA" id="ARBA00023242"/>
    </source>
</evidence>
<dbReference type="GO" id="GO:0003682">
    <property type="term" value="F:chromatin binding"/>
    <property type="evidence" value="ECO:0007669"/>
    <property type="project" value="TreeGrafter"/>
</dbReference>
<dbReference type="Pfam" id="PF09739">
    <property type="entry name" value="MCM_bind"/>
    <property type="match status" value="1"/>
</dbReference>
<keyword evidence="4" id="KW-0539">Nucleus</keyword>
<reference evidence="6" key="1">
    <citation type="journal article" date="2020" name="J Insects Food Feed">
        <title>The yellow mealworm (Tenebrio molitor) genome: a resource for the emerging insects as food and feed industry.</title>
        <authorList>
            <person name="Eriksson T."/>
            <person name="Andere A."/>
            <person name="Kelstrup H."/>
            <person name="Emery V."/>
            <person name="Picard C."/>
        </authorList>
    </citation>
    <scope>NUCLEOTIDE SEQUENCE</scope>
    <source>
        <strain evidence="6">Stoneville</strain>
        <tissue evidence="6">Whole head</tissue>
    </source>
</reference>
<comment type="caution">
    <text evidence="6">The sequence shown here is derived from an EMBL/GenBank/DDBJ whole genome shotgun (WGS) entry which is preliminary data.</text>
</comment>
<feature type="compositionally biased region" description="Polar residues" evidence="5">
    <location>
        <begin position="135"/>
        <end position="144"/>
    </location>
</feature>
<dbReference type="EMBL" id="JABDTM020025467">
    <property type="protein sequence ID" value="KAH0813241.1"/>
    <property type="molecule type" value="Genomic_DNA"/>
</dbReference>
<evidence type="ECO:0000313" key="6">
    <source>
        <dbReference type="EMBL" id="KAH0813241.1"/>
    </source>
</evidence>
<organism evidence="6 7">
    <name type="scientific">Tenebrio molitor</name>
    <name type="common">Yellow mealworm beetle</name>
    <dbReference type="NCBI Taxonomy" id="7067"/>
    <lineage>
        <taxon>Eukaryota</taxon>
        <taxon>Metazoa</taxon>
        <taxon>Ecdysozoa</taxon>
        <taxon>Arthropoda</taxon>
        <taxon>Hexapoda</taxon>
        <taxon>Insecta</taxon>
        <taxon>Pterygota</taxon>
        <taxon>Neoptera</taxon>
        <taxon>Endopterygota</taxon>
        <taxon>Coleoptera</taxon>
        <taxon>Polyphaga</taxon>
        <taxon>Cucujiformia</taxon>
        <taxon>Tenebrionidae</taxon>
        <taxon>Tenebrio</taxon>
    </lineage>
</organism>
<dbReference type="Proteomes" id="UP000719412">
    <property type="component" value="Unassembled WGS sequence"/>
</dbReference>
<proteinExistence type="inferred from homology"/>
<evidence type="ECO:0000256" key="1">
    <source>
        <dbReference type="ARBA" id="ARBA00004123"/>
    </source>
</evidence>
<name>A0A8J6HER9_TENMO</name>
<dbReference type="PANTHER" id="PTHR13489:SF0">
    <property type="entry name" value="MINI-CHROMOSOME MAINTENANCE COMPLEX-BINDING PROTEIN"/>
    <property type="match status" value="1"/>
</dbReference>
<comment type="similarity">
    <text evidence="2">Belongs to the MCMBP family.</text>
</comment>
<gene>
    <name evidence="6" type="ORF">GEV33_009551</name>
</gene>
<dbReference type="GO" id="GO:0005634">
    <property type="term" value="C:nucleus"/>
    <property type="evidence" value="ECO:0007669"/>
    <property type="project" value="UniProtKB-SubCell"/>
</dbReference>
<dbReference type="GO" id="GO:0006261">
    <property type="term" value="P:DNA-templated DNA replication"/>
    <property type="evidence" value="ECO:0007669"/>
    <property type="project" value="TreeGrafter"/>
</dbReference>
<dbReference type="InterPro" id="IPR019140">
    <property type="entry name" value="MCM_complex-bd"/>
</dbReference>
<protein>
    <recommendedName>
        <fullName evidence="3">Mini-chromosome maintenance complex-binding protein</fullName>
    </recommendedName>
</protein>
<dbReference type="PANTHER" id="PTHR13489">
    <property type="entry name" value="MINI-CHROMOSOME MAINTENANCE COMPLEX-BINDING PROTEIN"/>
    <property type="match status" value="1"/>
</dbReference>
<keyword evidence="7" id="KW-1185">Reference proteome</keyword>
<feature type="compositionally biased region" description="Polar residues" evidence="5">
    <location>
        <begin position="163"/>
        <end position="176"/>
    </location>
</feature>